<comment type="cofactor">
    <cofactor evidence="1">
        <name>Mo-bis(molybdopterin guanine dinucleotide)</name>
        <dbReference type="ChEBI" id="CHEBI:60539"/>
    </cofactor>
</comment>
<keyword evidence="5 9" id="KW-0560">Oxidoreductase</keyword>
<keyword evidence="3" id="KW-0500">Molybdenum</keyword>
<dbReference type="Gene3D" id="2.20.25.90">
    <property type="entry name" value="ADC-like domains"/>
    <property type="match status" value="1"/>
</dbReference>
<dbReference type="InterPro" id="IPR006656">
    <property type="entry name" value="Mopterin_OxRdtase"/>
</dbReference>
<dbReference type="Pfam" id="PF00384">
    <property type="entry name" value="Molybdopterin"/>
    <property type="match status" value="1"/>
</dbReference>
<evidence type="ECO:0000256" key="6">
    <source>
        <dbReference type="ARBA" id="ARBA00023004"/>
    </source>
</evidence>
<dbReference type="CDD" id="cd02766">
    <property type="entry name" value="MopB_3"/>
    <property type="match status" value="1"/>
</dbReference>
<dbReference type="GO" id="GO:0016491">
    <property type="term" value="F:oxidoreductase activity"/>
    <property type="evidence" value="ECO:0007669"/>
    <property type="project" value="UniProtKB-KW"/>
</dbReference>
<dbReference type="AlphaFoldDB" id="A0A1J5P121"/>
<dbReference type="Pfam" id="PF04879">
    <property type="entry name" value="Molybdop_Fe4S4"/>
    <property type="match status" value="1"/>
</dbReference>
<comment type="similarity">
    <text evidence="2">Belongs to the prokaryotic molybdopterin-containing oxidoreductase family.</text>
</comment>
<evidence type="ECO:0000256" key="4">
    <source>
        <dbReference type="ARBA" id="ARBA00022723"/>
    </source>
</evidence>
<dbReference type="SUPFAM" id="SSF50692">
    <property type="entry name" value="ADC-like"/>
    <property type="match status" value="1"/>
</dbReference>
<dbReference type="GO" id="GO:0051536">
    <property type="term" value="F:iron-sulfur cluster binding"/>
    <property type="evidence" value="ECO:0007669"/>
    <property type="project" value="UniProtKB-KW"/>
</dbReference>
<organism evidence="9 10">
    <name type="scientific">Neomoorella thermoacetica</name>
    <name type="common">Clostridium thermoaceticum</name>
    <dbReference type="NCBI Taxonomy" id="1525"/>
    <lineage>
        <taxon>Bacteria</taxon>
        <taxon>Bacillati</taxon>
        <taxon>Bacillota</taxon>
        <taxon>Clostridia</taxon>
        <taxon>Neomoorellales</taxon>
        <taxon>Neomoorellaceae</taxon>
        <taxon>Neomoorella</taxon>
    </lineage>
</organism>
<evidence type="ECO:0000259" key="8">
    <source>
        <dbReference type="PROSITE" id="PS51669"/>
    </source>
</evidence>
<dbReference type="Gene3D" id="2.40.40.20">
    <property type="match status" value="1"/>
</dbReference>
<dbReference type="Gene3D" id="3.30.2070.10">
    <property type="entry name" value="Formate dehydrogenase/DMSO reductase"/>
    <property type="match status" value="1"/>
</dbReference>
<evidence type="ECO:0000256" key="7">
    <source>
        <dbReference type="ARBA" id="ARBA00023014"/>
    </source>
</evidence>
<dbReference type="GO" id="GO:0043546">
    <property type="term" value="F:molybdopterin cofactor binding"/>
    <property type="evidence" value="ECO:0007669"/>
    <property type="project" value="InterPro"/>
</dbReference>
<sequence>MRVYRSACPCNCYDACAMLTYVEDGRVVKVEGDPGHGYTRGRLCAKGYAYSRRVHSPERLRYPLRQFPRGSGNWQRLSWEEALDLIACSILELKARYGSTLPLAYNKYSGNFGWLQNTVDAFFTSLGPTTRAGGSPCWAAGLDAMYLDFGTIYNPDPEDLASCRAVILWGANPAWTSVHSLALLQQARERGGIVAVIDPVLSATARWADYYFQVKPGTDGALALGVLAYLYRQGHLEIETIARYATGWPDLEAYLQGLSPEWAAAATGLPPEAIATLATIYAKYLPAATWIGFGLQRHANGGQNVRAINALATLAGLQDGPGGGIYYAHQATWPVEPPLAMPPDARGSNRYLNINNFAAELVSCREPPVKFLWLAYRDPVTQEAGARQLIRALDTLEMIVVVDHFLTPAAQVADIVLPAASLFETWDIVSSYWHYWVAANEPALPPWFEARSDLEIVAALAARLNELAPGSSTFPVGRQATTWLDILFDQRLQDLLGLKSWQGLLEGPRKARVPAPPSGITLRATGAGEAALPVLPVYVPPLAPPPEYPLQLLTSHQQFGLHSQFQNLDWLQALNPEPAIFLSPVAARKRRLADGDLARVYNENGEIIARVRIEAGVQEGVAVAYEGWYGKDRYQGKRLFSAGDYNVNFLTSPRATDMGNLTTGFPGCAFYDCFVEVCRL</sequence>
<dbReference type="InterPro" id="IPR006657">
    <property type="entry name" value="MoPterin_dinucl-bd_dom"/>
</dbReference>
<dbReference type="Pfam" id="PF01568">
    <property type="entry name" value="Molydop_binding"/>
    <property type="match status" value="1"/>
</dbReference>
<dbReference type="OrthoDB" id="219031at2"/>
<proteinExistence type="inferred from homology"/>
<evidence type="ECO:0000256" key="5">
    <source>
        <dbReference type="ARBA" id="ARBA00023002"/>
    </source>
</evidence>
<gene>
    <name evidence="9" type="primary">ynfF_1</name>
    <name evidence="9" type="ORF">MOTE_02720</name>
</gene>
<dbReference type="PROSITE" id="PS51669">
    <property type="entry name" value="4FE4S_MOW_BIS_MGD"/>
    <property type="match status" value="1"/>
</dbReference>
<dbReference type="InterPro" id="IPR009010">
    <property type="entry name" value="Asp_de-COase-like_dom_sf"/>
</dbReference>
<dbReference type="Gene3D" id="3.40.228.10">
    <property type="entry name" value="Dimethylsulfoxide Reductase, domain 2"/>
    <property type="match status" value="1"/>
</dbReference>
<dbReference type="PANTHER" id="PTHR43742">
    <property type="entry name" value="TRIMETHYLAMINE-N-OXIDE REDUCTASE"/>
    <property type="match status" value="1"/>
</dbReference>
<dbReference type="PANTHER" id="PTHR43742:SF6">
    <property type="entry name" value="OXIDOREDUCTASE YYAE-RELATED"/>
    <property type="match status" value="1"/>
</dbReference>
<name>A0A1J5P121_NEOTH</name>
<dbReference type="Proteomes" id="UP000182811">
    <property type="component" value="Unassembled WGS sequence"/>
</dbReference>
<dbReference type="InterPro" id="IPR006963">
    <property type="entry name" value="Mopterin_OxRdtase_4Fe-4S_dom"/>
</dbReference>
<dbReference type="EC" id="1.8.99.-" evidence="9"/>
<dbReference type="PROSITE" id="PS00490">
    <property type="entry name" value="MOLYBDOPTERIN_PROK_2"/>
    <property type="match status" value="1"/>
</dbReference>
<evidence type="ECO:0000256" key="3">
    <source>
        <dbReference type="ARBA" id="ARBA00022505"/>
    </source>
</evidence>
<dbReference type="EMBL" id="MDDC01000002">
    <property type="protein sequence ID" value="OIQ61196.1"/>
    <property type="molecule type" value="Genomic_DNA"/>
</dbReference>
<dbReference type="Gene3D" id="3.40.50.740">
    <property type="match status" value="1"/>
</dbReference>
<reference evidence="9 10" key="1">
    <citation type="submission" date="2016-08" db="EMBL/GenBank/DDBJ databases">
        <title>Genome-based comparison of Moorella thermoacetic strains.</title>
        <authorList>
            <person name="Poehlein A."/>
            <person name="Bengelsdorf F.R."/>
            <person name="Esser C."/>
            <person name="Duerre P."/>
            <person name="Daniel R."/>
        </authorList>
    </citation>
    <scope>NUCLEOTIDE SEQUENCE [LARGE SCALE GENOMIC DNA]</scope>
    <source>
        <strain evidence="9 10">DSM 21394</strain>
    </source>
</reference>
<dbReference type="SUPFAM" id="SSF53706">
    <property type="entry name" value="Formate dehydrogenase/DMSO reductase, domains 1-3"/>
    <property type="match status" value="1"/>
</dbReference>
<dbReference type="InterPro" id="IPR050612">
    <property type="entry name" value="Prok_Mopterin_Oxidored"/>
</dbReference>
<dbReference type="SMART" id="SM00926">
    <property type="entry name" value="Molybdop_Fe4S4"/>
    <property type="match status" value="1"/>
</dbReference>
<evidence type="ECO:0000256" key="1">
    <source>
        <dbReference type="ARBA" id="ARBA00001942"/>
    </source>
</evidence>
<evidence type="ECO:0000313" key="9">
    <source>
        <dbReference type="EMBL" id="OIQ61196.1"/>
    </source>
</evidence>
<accession>A0A1J5P121</accession>
<protein>
    <submittedName>
        <fullName evidence="9">Putative dimethyl sulfoxide reductase chain YnfF</fullName>
        <ecNumber evidence="9">1.8.99.-</ecNumber>
    </submittedName>
</protein>
<comment type="caution">
    <text evidence="9">The sequence shown here is derived from an EMBL/GenBank/DDBJ whole genome shotgun (WGS) entry which is preliminary data.</text>
</comment>
<keyword evidence="7" id="KW-0411">Iron-sulfur</keyword>
<keyword evidence="4" id="KW-0479">Metal-binding</keyword>
<dbReference type="GO" id="GO:0046872">
    <property type="term" value="F:metal ion binding"/>
    <property type="evidence" value="ECO:0007669"/>
    <property type="project" value="UniProtKB-KW"/>
</dbReference>
<evidence type="ECO:0000256" key="2">
    <source>
        <dbReference type="ARBA" id="ARBA00010312"/>
    </source>
</evidence>
<feature type="domain" description="4Fe-4S Mo/W bis-MGD-type" evidence="8">
    <location>
        <begin position="1"/>
        <end position="58"/>
    </location>
</feature>
<evidence type="ECO:0000313" key="10">
    <source>
        <dbReference type="Proteomes" id="UP000182811"/>
    </source>
</evidence>
<dbReference type="InterPro" id="IPR006655">
    <property type="entry name" value="Mopterin_OxRdtase_prok_CS"/>
</dbReference>
<keyword evidence="6" id="KW-0408">Iron</keyword>